<name>A0ABZ2PP60_9NOCA</name>
<dbReference type="InterPro" id="IPR008715">
    <property type="entry name" value="SAM-MeTfrase_NodS-like"/>
</dbReference>
<dbReference type="GO" id="GO:0032259">
    <property type="term" value="P:methylation"/>
    <property type="evidence" value="ECO:0007669"/>
    <property type="project" value="UniProtKB-KW"/>
</dbReference>
<keyword evidence="1 4" id="KW-0489">Methyltransferase</keyword>
<dbReference type="PANTHER" id="PTHR43464:SF19">
    <property type="entry name" value="UBIQUINONE BIOSYNTHESIS O-METHYLTRANSFERASE, MITOCHONDRIAL"/>
    <property type="match status" value="1"/>
</dbReference>
<dbReference type="Proteomes" id="UP001432000">
    <property type="component" value="Chromosome"/>
</dbReference>
<evidence type="ECO:0000256" key="1">
    <source>
        <dbReference type="ARBA" id="ARBA00022603"/>
    </source>
</evidence>
<gene>
    <name evidence="4" type="ORF">WDS16_23720</name>
</gene>
<reference evidence="4 5" key="1">
    <citation type="submission" date="2024-03" db="EMBL/GenBank/DDBJ databases">
        <title>Natural products discovery in diverse microorganisms through a two-stage MS feature dereplication strategy.</title>
        <authorList>
            <person name="Zhang R."/>
        </authorList>
    </citation>
    <scope>NUCLEOTIDE SEQUENCE [LARGE SCALE GENOMIC DNA]</scope>
    <source>
        <strain evidence="4 5">18930</strain>
    </source>
</reference>
<evidence type="ECO:0000313" key="5">
    <source>
        <dbReference type="Proteomes" id="UP001432000"/>
    </source>
</evidence>
<evidence type="ECO:0000256" key="3">
    <source>
        <dbReference type="ARBA" id="ARBA00022691"/>
    </source>
</evidence>
<proteinExistence type="predicted"/>
<accession>A0ABZ2PP60</accession>
<dbReference type="InterPro" id="IPR029063">
    <property type="entry name" value="SAM-dependent_MTases_sf"/>
</dbReference>
<dbReference type="Pfam" id="PF05401">
    <property type="entry name" value="NodS"/>
    <property type="match status" value="1"/>
</dbReference>
<keyword evidence="2" id="KW-0808">Transferase</keyword>
<organism evidence="4 5">
    <name type="scientific">Rhodococcus sovatensis</name>
    <dbReference type="NCBI Taxonomy" id="1805840"/>
    <lineage>
        <taxon>Bacteria</taxon>
        <taxon>Bacillati</taxon>
        <taxon>Actinomycetota</taxon>
        <taxon>Actinomycetes</taxon>
        <taxon>Mycobacteriales</taxon>
        <taxon>Nocardiaceae</taxon>
        <taxon>Rhodococcus</taxon>
    </lineage>
</organism>
<keyword evidence="5" id="KW-1185">Reference proteome</keyword>
<dbReference type="SUPFAM" id="SSF53335">
    <property type="entry name" value="S-adenosyl-L-methionine-dependent methyltransferases"/>
    <property type="match status" value="1"/>
</dbReference>
<dbReference type="PANTHER" id="PTHR43464">
    <property type="entry name" value="METHYLTRANSFERASE"/>
    <property type="match status" value="1"/>
</dbReference>
<keyword evidence="3" id="KW-0949">S-adenosyl-L-methionine</keyword>
<dbReference type="GO" id="GO:0008168">
    <property type="term" value="F:methyltransferase activity"/>
    <property type="evidence" value="ECO:0007669"/>
    <property type="project" value="UniProtKB-KW"/>
</dbReference>
<dbReference type="CDD" id="cd02440">
    <property type="entry name" value="AdoMet_MTases"/>
    <property type="match status" value="1"/>
</dbReference>
<dbReference type="EMBL" id="CP147846">
    <property type="protein sequence ID" value="WXG68181.1"/>
    <property type="molecule type" value="Genomic_DNA"/>
</dbReference>
<evidence type="ECO:0000313" key="4">
    <source>
        <dbReference type="EMBL" id="WXG68181.1"/>
    </source>
</evidence>
<sequence>MTLDQNYFDAVYTESADPFRLGDNWYEDRKYALTVAALPRARYRRALEPGCSIGILTEKLAARCDALVSTDIVASALASAQARVDSAQVRFVEWSLTQSWDAVAEGGTFDLIVLSEVGYYLDGNDLRAALDSAIAHLEPGGTLLAVHWRHPVADYPQSGDQVHGIIAAADGLVRMGGYVDEDVILEVFAASTDRPDSVARIEGLV</sequence>
<dbReference type="Gene3D" id="3.40.50.150">
    <property type="entry name" value="Vaccinia Virus protein VP39"/>
    <property type="match status" value="1"/>
</dbReference>
<dbReference type="RefSeq" id="WP_338888215.1">
    <property type="nucleotide sequence ID" value="NZ_CP147846.1"/>
</dbReference>
<protein>
    <submittedName>
        <fullName evidence="4">SAM-dependent methyltransferase</fullName>
    </submittedName>
</protein>
<evidence type="ECO:0000256" key="2">
    <source>
        <dbReference type="ARBA" id="ARBA00022679"/>
    </source>
</evidence>